<protein>
    <recommendedName>
        <fullName evidence="5">AN1-type domain-containing protein</fullName>
    </recommendedName>
</protein>
<dbReference type="InterPro" id="IPR035896">
    <property type="entry name" value="AN1-like_Znf"/>
</dbReference>
<dbReference type="Proteomes" id="UP000007110">
    <property type="component" value="Unassembled WGS sequence"/>
</dbReference>
<dbReference type="GO" id="GO:0005737">
    <property type="term" value="C:cytoplasm"/>
    <property type="evidence" value="ECO:0000318"/>
    <property type="project" value="GO_Central"/>
</dbReference>
<evidence type="ECO:0000256" key="2">
    <source>
        <dbReference type="ARBA" id="ARBA00022771"/>
    </source>
</evidence>
<dbReference type="Pfam" id="PF25327">
    <property type="entry name" value="UBL_ZFAND1"/>
    <property type="match status" value="1"/>
</dbReference>
<dbReference type="AlphaFoldDB" id="A0A7M7N6K5"/>
<reference evidence="7" key="1">
    <citation type="submission" date="2015-02" db="EMBL/GenBank/DDBJ databases">
        <title>Genome sequencing for Strongylocentrotus purpuratus.</title>
        <authorList>
            <person name="Murali S."/>
            <person name="Liu Y."/>
            <person name="Vee V."/>
            <person name="English A."/>
            <person name="Wang M."/>
            <person name="Skinner E."/>
            <person name="Han Y."/>
            <person name="Muzny D.M."/>
            <person name="Worley K.C."/>
            <person name="Gibbs R.A."/>
        </authorList>
    </citation>
    <scope>NUCLEOTIDE SEQUENCE</scope>
</reference>
<dbReference type="InterPro" id="IPR000058">
    <property type="entry name" value="Znf_AN1"/>
</dbReference>
<dbReference type="SMART" id="SM00154">
    <property type="entry name" value="ZnF_AN1"/>
    <property type="match status" value="2"/>
</dbReference>
<dbReference type="OrthoDB" id="431929at2759"/>
<dbReference type="EnsemblMetazoa" id="XM_030976033">
    <property type="protein sequence ID" value="XP_030831893"/>
    <property type="gene ID" value="LOC585997"/>
</dbReference>
<dbReference type="PANTHER" id="PTHR14677:SF37">
    <property type="entry name" value="AN1-TYPE ZINC FINGER PROTEIN 1"/>
    <property type="match status" value="1"/>
</dbReference>
<keyword evidence="7" id="KW-1185">Reference proteome</keyword>
<evidence type="ECO:0000256" key="1">
    <source>
        <dbReference type="ARBA" id="ARBA00022723"/>
    </source>
</evidence>
<name>A0A7M7N6K5_STRPU</name>
<feature type="domain" description="AN1-type" evidence="5">
    <location>
        <begin position="4"/>
        <end position="52"/>
    </location>
</feature>
<dbReference type="PROSITE" id="PS51039">
    <property type="entry name" value="ZF_AN1"/>
    <property type="match status" value="2"/>
</dbReference>
<dbReference type="SUPFAM" id="SSF118310">
    <property type="entry name" value="AN1-like Zinc finger"/>
    <property type="match status" value="2"/>
</dbReference>
<evidence type="ECO:0000313" key="6">
    <source>
        <dbReference type="EnsemblMetazoa" id="XP_030831893"/>
    </source>
</evidence>
<reference evidence="6" key="2">
    <citation type="submission" date="2021-01" db="UniProtKB">
        <authorList>
            <consortium name="EnsemblMetazoa"/>
        </authorList>
    </citation>
    <scope>IDENTIFICATION</scope>
</reference>
<dbReference type="KEGG" id="spu:585997"/>
<keyword evidence="2 4" id="KW-0863">Zinc-finger</keyword>
<dbReference type="GO" id="GO:0035617">
    <property type="term" value="P:stress granule disassembly"/>
    <property type="evidence" value="ECO:0000318"/>
    <property type="project" value="GO_Central"/>
</dbReference>
<dbReference type="InParanoid" id="A0A7M7N6K5"/>
<keyword evidence="3" id="KW-0862">Zinc</keyword>
<dbReference type="CTD" id="79752"/>
<evidence type="ECO:0000256" key="4">
    <source>
        <dbReference type="PROSITE-ProRule" id="PRU00449"/>
    </source>
</evidence>
<organism evidence="6 7">
    <name type="scientific">Strongylocentrotus purpuratus</name>
    <name type="common">Purple sea urchin</name>
    <dbReference type="NCBI Taxonomy" id="7668"/>
    <lineage>
        <taxon>Eukaryota</taxon>
        <taxon>Metazoa</taxon>
        <taxon>Echinodermata</taxon>
        <taxon>Eleutherozoa</taxon>
        <taxon>Echinozoa</taxon>
        <taxon>Echinoidea</taxon>
        <taxon>Euechinoidea</taxon>
        <taxon>Echinacea</taxon>
        <taxon>Camarodonta</taxon>
        <taxon>Echinidea</taxon>
        <taxon>Strongylocentrotidae</taxon>
        <taxon>Strongylocentrotus</taxon>
    </lineage>
</organism>
<dbReference type="Gene3D" id="4.10.1110.10">
    <property type="entry name" value="AN1-like Zinc finger"/>
    <property type="match status" value="2"/>
</dbReference>
<keyword evidence="1" id="KW-0479">Metal-binding</keyword>
<dbReference type="GeneID" id="585997"/>
<dbReference type="Pfam" id="PF01428">
    <property type="entry name" value="zf-AN1"/>
    <property type="match status" value="2"/>
</dbReference>
<accession>A0A7M7N6K5</accession>
<dbReference type="OMA" id="RQYCLKH"/>
<dbReference type="PANTHER" id="PTHR14677">
    <property type="entry name" value="ARSENITE INDUCUBLE RNA ASSOCIATED PROTEIN AIP-1-RELATED"/>
    <property type="match status" value="1"/>
</dbReference>
<proteinExistence type="predicted"/>
<dbReference type="GO" id="GO:0010494">
    <property type="term" value="C:cytoplasmic stress granule"/>
    <property type="evidence" value="ECO:0000318"/>
    <property type="project" value="GO_Central"/>
</dbReference>
<evidence type="ECO:0000259" key="5">
    <source>
        <dbReference type="PROSITE" id="PS51039"/>
    </source>
</evidence>
<evidence type="ECO:0000256" key="3">
    <source>
        <dbReference type="ARBA" id="ARBA00022833"/>
    </source>
</evidence>
<dbReference type="InterPro" id="IPR057358">
    <property type="entry name" value="UBL_ZFAND1-like"/>
</dbReference>
<dbReference type="RefSeq" id="XP_030831893.1">
    <property type="nucleotide sequence ID" value="XM_030976033.1"/>
</dbReference>
<feature type="domain" description="AN1-type" evidence="5">
    <location>
        <begin position="62"/>
        <end position="110"/>
    </location>
</feature>
<dbReference type="GO" id="GO:0008270">
    <property type="term" value="F:zinc ion binding"/>
    <property type="evidence" value="ECO:0007669"/>
    <property type="project" value="UniProtKB-KW"/>
</dbReference>
<evidence type="ECO:0000313" key="7">
    <source>
        <dbReference type="Proteomes" id="UP000007110"/>
    </source>
</evidence>
<sequence>MAELDIGKHCSINSCNRLDFLPFVCTGCAGVFCLEHKSKDGHNCSEAHSIANPVKENGEYVAPVIYTCALTGCKRTEVVPVTCEHCHKNFCLGHRHQTDHQCTELPTDGKAAPMAKTAQLVQDIKDSKKTTGTGVKTKGKGAKSAKMAAKVAMMKMKMHALGDSSIPQKERVFFQVHLPKGHSESHKPMFFSNMWSVGKTVDRIAALLRLKNENNIASAKKLRLFHPERGDVFTMDAKLESLLADDAASPIYSGGGIILEYVENGCTCLPNVADYRTS</sequence>